<evidence type="ECO:0000313" key="3">
    <source>
        <dbReference type="Proteomes" id="UP000003959"/>
    </source>
</evidence>
<dbReference type="eggNOG" id="COG3385">
    <property type="taxonomic scope" value="Bacteria"/>
</dbReference>
<dbReference type="PANTHER" id="PTHR37319">
    <property type="entry name" value="TRANSPOSASE"/>
    <property type="match status" value="1"/>
</dbReference>
<dbReference type="InterPro" id="IPR012337">
    <property type="entry name" value="RNaseH-like_sf"/>
</dbReference>
<keyword evidence="3" id="KW-1185">Reference proteome</keyword>
<protein>
    <recommendedName>
        <fullName evidence="1">Transposase Tn5-like N-terminal domain-containing protein</fullName>
    </recommendedName>
</protein>
<dbReference type="Gene3D" id="1.10.246.40">
    <property type="entry name" value="Tn5 transposase, domain 1"/>
    <property type="match status" value="1"/>
</dbReference>
<dbReference type="AlphaFoldDB" id="F4Y1F8"/>
<proteinExistence type="predicted"/>
<accession>F4Y1F8</accession>
<name>F4Y1F8_9CYAN</name>
<organism evidence="2 3">
    <name type="scientific">Moorena producens 3L</name>
    <dbReference type="NCBI Taxonomy" id="489825"/>
    <lineage>
        <taxon>Bacteria</taxon>
        <taxon>Bacillati</taxon>
        <taxon>Cyanobacteriota</taxon>
        <taxon>Cyanophyceae</taxon>
        <taxon>Coleofasciculales</taxon>
        <taxon>Coleofasciculaceae</taxon>
        <taxon>Moorena</taxon>
    </lineage>
</organism>
<reference evidence="3" key="1">
    <citation type="journal article" date="2011" name="Proc. Natl. Acad. Sci. U.S.A.">
        <title>Genomic insights into the physiology and ecology of the marine filamentous cyanobacterium Lyngbya majuscula.</title>
        <authorList>
            <person name="Jones A.C."/>
            <person name="Monroe E.A."/>
            <person name="Podell S."/>
            <person name="Hess W.R."/>
            <person name="Klages S."/>
            <person name="Esquenazi E."/>
            <person name="Niessen S."/>
            <person name="Hoover H."/>
            <person name="Rothmann M."/>
            <person name="Lasken R.S."/>
            <person name="Yates J.R.III."/>
            <person name="Reinhardt R."/>
            <person name="Kube M."/>
            <person name="Burkart M.D."/>
            <person name="Allen E.E."/>
            <person name="Dorrestein P.C."/>
            <person name="Gerwick W.H."/>
            <person name="Gerwick L."/>
        </authorList>
    </citation>
    <scope>NUCLEOTIDE SEQUENCE [LARGE SCALE GENOMIC DNA]</scope>
    <source>
        <strain evidence="3">3L</strain>
    </source>
</reference>
<dbReference type="SUPFAM" id="SSF53098">
    <property type="entry name" value="Ribonuclease H-like"/>
    <property type="match status" value="1"/>
</dbReference>
<dbReference type="InterPro" id="IPR038215">
    <property type="entry name" value="TN5-like_N_sf"/>
</dbReference>
<evidence type="ECO:0000313" key="2">
    <source>
        <dbReference type="EMBL" id="EGJ29100.1"/>
    </source>
</evidence>
<dbReference type="InterPro" id="IPR047768">
    <property type="entry name" value="Tn5p-like"/>
</dbReference>
<dbReference type="PANTHER" id="PTHR37319:SF1">
    <property type="entry name" value="TRANSPOSASE TN5 DIMERISATION DOMAIN-CONTAINING PROTEIN"/>
    <property type="match status" value="1"/>
</dbReference>
<dbReference type="Proteomes" id="UP000003959">
    <property type="component" value="Unassembled WGS sequence"/>
</dbReference>
<dbReference type="HOGENOM" id="CLU_124434_1_0_3"/>
<dbReference type="Pfam" id="PF14706">
    <property type="entry name" value="Tnp_DNA_bind"/>
    <property type="match status" value="1"/>
</dbReference>
<dbReference type="Gene3D" id="3.90.350.10">
    <property type="entry name" value="Transposase Inhibitor Protein From Tn5, Chain A, domain 1"/>
    <property type="match status" value="1"/>
</dbReference>
<gene>
    <name evidence="2" type="ORF">LYNGBM3L_66300</name>
</gene>
<sequence>MKAWAVEELQDAELGDVRRKKRLMRIVSDLAAQPNASVPQASGNLAATQAAYEFWKSPYIKPEAIASAHQRRTLERVKLESIVIAIQDTTELNFTHHPAKRGMGYLDNAKARGLKIHSVFCSTSNGVPLGVLHQQVWARDIALVGKEASTTQKTHL</sequence>
<dbReference type="EMBL" id="GL890970">
    <property type="protein sequence ID" value="EGJ29100.1"/>
    <property type="molecule type" value="Genomic_DNA"/>
</dbReference>
<feature type="domain" description="Transposase Tn5-like N-terminal" evidence="1">
    <location>
        <begin position="1"/>
        <end position="58"/>
    </location>
</feature>
<dbReference type="InterPro" id="IPR014735">
    <property type="entry name" value="Transposase_Tn5-like_N"/>
</dbReference>
<evidence type="ECO:0000259" key="1">
    <source>
        <dbReference type="Pfam" id="PF14706"/>
    </source>
</evidence>